<evidence type="ECO:0000313" key="1">
    <source>
        <dbReference type="EMBL" id="KAL2043319.1"/>
    </source>
</evidence>
<proteinExistence type="predicted"/>
<sequence>MALPQTPYLRPHNSINDEDVDAEPFLLDKPLRTYAPIPKFGKQPLEGQNPLRTLIKLRYSDAPRNMASVPQWLCEWELKWKNICDQKMKTAISKL</sequence>
<gene>
    <name evidence="1" type="ORF">N7G274_003625</name>
</gene>
<dbReference type="EMBL" id="JBEFKJ010000011">
    <property type="protein sequence ID" value="KAL2043319.1"/>
    <property type="molecule type" value="Genomic_DNA"/>
</dbReference>
<comment type="caution">
    <text evidence="1">The sequence shown here is derived from an EMBL/GenBank/DDBJ whole genome shotgun (WGS) entry which is preliminary data.</text>
</comment>
<evidence type="ECO:0000313" key="2">
    <source>
        <dbReference type="Proteomes" id="UP001590950"/>
    </source>
</evidence>
<accession>A0ABR4ABS9</accession>
<organism evidence="1 2">
    <name type="scientific">Stereocaulon virgatum</name>
    <dbReference type="NCBI Taxonomy" id="373712"/>
    <lineage>
        <taxon>Eukaryota</taxon>
        <taxon>Fungi</taxon>
        <taxon>Dikarya</taxon>
        <taxon>Ascomycota</taxon>
        <taxon>Pezizomycotina</taxon>
        <taxon>Lecanoromycetes</taxon>
        <taxon>OSLEUM clade</taxon>
        <taxon>Lecanoromycetidae</taxon>
        <taxon>Lecanorales</taxon>
        <taxon>Lecanorineae</taxon>
        <taxon>Stereocaulaceae</taxon>
        <taxon>Stereocaulon</taxon>
    </lineage>
</organism>
<dbReference type="Proteomes" id="UP001590950">
    <property type="component" value="Unassembled WGS sequence"/>
</dbReference>
<reference evidence="1 2" key="1">
    <citation type="submission" date="2024-09" db="EMBL/GenBank/DDBJ databases">
        <title>Rethinking Asexuality: The Enigmatic Case of Functional Sexual Genes in Lepraria (Stereocaulaceae).</title>
        <authorList>
            <person name="Doellman M."/>
            <person name="Sun Y."/>
            <person name="Barcenas-Pena A."/>
            <person name="Lumbsch H.T."/>
            <person name="Grewe F."/>
        </authorList>
    </citation>
    <scope>NUCLEOTIDE SEQUENCE [LARGE SCALE GENOMIC DNA]</scope>
    <source>
        <strain evidence="1 2">Mercado 3170</strain>
    </source>
</reference>
<name>A0ABR4ABS9_9LECA</name>
<keyword evidence="2" id="KW-1185">Reference proteome</keyword>
<protein>
    <submittedName>
        <fullName evidence="1">Uncharacterized protein</fullName>
    </submittedName>
</protein>